<dbReference type="InterPro" id="IPR029099">
    <property type="entry name" value="Pribosyltran_N"/>
</dbReference>
<reference evidence="2 3" key="1">
    <citation type="submission" date="2019-03" db="EMBL/GenBank/DDBJ databases">
        <title>Halomonas marinisediminis sp. nov., a moderately halophilic bacterium isolated from the Bohai Gulf.</title>
        <authorList>
            <person name="Ji X."/>
        </authorList>
    </citation>
    <scope>NUCLEOTIDE SEQUENCE [LARGE SCALE GENOMIC DNA]</scope>
    <source>
        <strain evidence="2 3">204</strain>
    </source>
</reference>
<comment type="caution">
    <text evidence="2">The sequence shown here is derived from an EMBL/GenBank/DDBJ whole genome shotgun (WGS) entry which is preliminary data.</text>
</comment>
<dbReference type="GO" id="GO:0004749">
    <property type="term" value="F:ribose phosphate diphosphokinase activity"/>
    <property type="evidence" value="ECO:0007669"/>
    <property type="project" value="UniProtKB-EC"/>
</dbReference>
<dbReference type="Gene3D" id="3.40.50.2020">
    <property type="match status" value="1"/>
</dbReference>
<keyword evidence="2" id="KW-0808">Transferase</keyword>
<gene>
    <name evidence="2" type="ORF">E0702_15945</name>
</gene>
<evidence type="ECO:0000313" key="2">
    <source>
        <dbReference type="EMBL" id="TDA94308.1"/>
    </source>
</evidence>
<proteinExistence type="predicted"/>
<protein>
    <submittedName>
        <fullName evidence="2">Ribose-phosphate pyrophosphokinase</fullName>
        <ecNumber evidence="2">2.7.6.1</ecNumber>
    </submittedName>
</protein>
<feature type="non-terminal residue" evidence="2">
    <location>
        <position position="48"/>
    </location>
</feature>
<dbReference type="EC" id="2.7.6.1" evidence="2"/>
<dbReference type="Pfam" id="PF13793">
    <property type="entry name" value="Pribosyltran_N"/>
    <property type="match status" value="1"/>
</dbReference>
<evidence type="ECO:0000259" key="1">
    <source>
        <dbReference type="Pfam" id="PF13793"/>
    </source>
</evidence>
<dbReference type="Proteomes" id="UP000294823">
    <property type="component" value="Unassembled WGS sequence"/>
</dbReference>
<name>A0ABY2D3C9_9GAMM</name>
<accession>A0ABY2D3C9</accession>
<organism evidence="2 3">
    <name type="scientific">Halomonas marinisediminis</name>
    <dbReference type="NCBI Taxonomy" id="2546095"/>
    <lineage>
        <taxon>Bacteria</taxon>
        <taxon>Pseudomonadati</taxon>
        <taxon>Pseudomonadota</taxon>
        <taxon>Gammaproteobacteria</taxon>
        <taxon>Oceanospirillales</taxon>
        <taxon>Halomonadaceae</taxon>
        <taxon>Halomonas</taxon>
    </lineage>
</organism>
<sequence length="48" mass="5265">MLNTITEAKIFSCMQSKVLAQKIADAYGTQLGNVITSTYSDGEFQPSY</sequence>
<keyword evidence="3" id="KW-1185">Reference proteome</keyword>
<dbReference type="EMBL" id="SLTR01000090">
    <property type="protein sequence ID" value="TDA94308.1"/>
    <property type="molecule type" value="Genomic_DNA"/>
</dbReference>
<dbReference type="InterPro" id="IPR029057">
    <property type="entry name" value="PRTase-like"/>
</dbReference>
<evidence type="ECO:0000313" key="3">
    <source>
        <dbReference type="Proteomes" id="UP000294823"/>
    </source>
</evidence>
<feature type="domain" description="Ribose-phosphate pyrophosphokinase N-terminal" evidence="1">
    <location>
        <begin position="9"/>
        <end position="46"/>
    </location>
</feature>